<dbReference type="EMBL" id="JYLA01000003">
    <property type="protein sequence ID" value="KMM85386.1"/>
    <property type="molecule type" value="Genomic_DNA"/>
</dbReference>
<sequence>MKGGKNMSLAVVLARVFPRKTQGFFVAGRVLKIHEWAEFQGALQSQSSCLENGKLSIHDVDKRPASVKFKMVIAQAYLRGLLGGIEKSGGER</sequence>
<organism evidence="1 2">
    <name type="scientific">Pseudomonas taetrolens</name>
    <dbReference type="NCBI Taxonomy" id="47884"/>
    <lineage>
        <taxon>Bacteria</taxon>
        <taxon>Pseudomonadati</taxon>
        <taxon>Pseudomonadota</taxon>
        <taxon>Gammaproteobacteria</taxon>
        <taxon>Pseudomonadales</taxon>
        <taxon>Pseudomonadaceae</taxon>
        <taxon>Pseudomonas</taxon>
    </lineage>
</organism>
<evidence type="ECO:0000313" key="2">
    <source>
        <dbReference type="Proteomes" id="UP000036395"/>
    </source>
</evidence>
<evidence type="ECO:0000313" key="1">
    <source>
        <dbReference type="EMBL" id="KMM85386.1"/>
    </source>
</evidence>
<accession>A0A0J6GL33</accession>
<dbReference type="Proteomes" id="UP000036395">
    <property type="component" value="Unassembled WGS sequence"/>
</dbReference>
<gene>
    <name evidence="1" type="ORF">TU78_08535</name>
</gene>
<dbReference type="PATRIC" id="fig|47884.3.peg.2128"/>
<comment type="caution">
    <text evidence="1">The sequence shown here is derived from an EMBL/GenBank/DDBJ whole genome shotgun (WGS) entry which is preliminary data.</text>
</comment>
<reference evidence="1 2" key="1">
    <citation type="submission" date="2015-02" db="EMBL/GenBank/DDBJ databases">
        <title>Pseudomonas helleri sp. nov. and Pseudomonas weihenstephanensis sp. nov., isolated from raw cows milk.</title>
        <authorList>
            <person name="von Neubeck M."/>
            <person name="Huptas C."/>
            <person name="Wenning M."/>
            <person name="Scherer S."/>
        </authorList>
    </citation>
    <scope>NUCLEOTIDE SEQUENCE [LARGE SCALE GENOMIC DNA]</scope>
    <source>
        <strain evidence="1 2">DSM 21104</strain>
    </source>
</reference>
<proteinExistence type="predicted"/>
<protein>
    <submittedName>
        <fullName evidence="1">Uncharacterized protein</fullName>
    </submittedName>
</protein>
<name>A0A0J6GL33_PSETA</name>
<dbReference type="AlphaFoldDB" id="A0A0J6GL33"/>